<keyword evidence="4 5" id="KW-0472">Membrane</keyword>
<dbReference type="AlphaFoldDB" id="F6EGT4"/>
<dbReference type="GO" id="GO:0140359">
    <property type="term" value="F:ABC-type transporter activity"/>
    <property type="evidence" value="ECO:0007669"/>
    <property type="project" value="InterPro"/>
</dbReference>
<reference evidence="7 8" key="1">
    <citation type="journal article" date="2011" name="J. Bacteriol.">
        <title>Complete genome sequence of Amycolicicoccus subflavus DQS3-9A1T, an actinomycete isolated from crude oil-polluted soil.</title>
        <authorList>
            <person name="Cai M."/>
            <person name="Chen W.M."/>
            <person name="Nie Y."/>
            <person name="Chi C.Q."/>
            <person name="Wang Y.N."/>
            <person name="Tang Y.Q."/>
            <person name="Li G.Y."/>
            <person name="Wu X.L."/>
        </authorList>
    </citation>
    <scope>NUCLEOTIDE SEQUENCE [LARGE SCALE GENOMIC DNA]</scope>
    <source>
        <strain evidence="8">DSM 45089 / DQS3-9A1</strain>
    </source>
</reference>
<dbReference type="GO" id="GO:0016020">
    <property type="term" value="C:membrane"/>
    <property type="evidence" value="ECO:0007669"/>
    <property type="project" value="UniProtKB-SubCell"/>
</dbReference>
<keyword evidence="3 5" id="KW-1133">Transmembrane helix</keyword>
<sequence length="158" mass="15860">MRRLAVTPASPAMVLVAQAVVSLLQAVLGVGVAFAVAVLVFGAEFPLNPVMAVAVALLGLAAMYGVGMIVAAVAPTPNTAVAIGLIAFFAVAALGGLFGAQSLPEELARVGEHLPFGATMHALADAWAGTPVDSAHILSLVAAVLVGGFVAAVFFRWE</sequence>
<comment type="subcellular location">
    <subcellularLocation>
        <location evidence="1">Membrane</location>
        <topology evidence="1">Multi-pass membrane protein</topology>
    </subcellularLocation>
</comment>
<dbReference type="KEGG" id="asd:AS9A_3884"/>
<dbReference type="eggNOG" id="COG0842">
    <property type="taxonomic scope" value="Bacteria"/>
</dbReference>
<evidence type="ECO:0000313" key="8">
    <source>
        <dbReference type="Proteomes" id="UP000009235"/>
    </source>
</evidence>
<feature type="transmembrane region" description="Helical" evidence="5">
    <location>
        <begin position="135"/>
        <end position="155"/>
    </location>
</feature>
<proteinExistence type="predicted"/>
<evidence type="ECO:0000256" key="3">
    <source>
        <dbReference type="ARBA" id="ARBA00022989"/>
    </source>
</evidence>
<evidence type="ECO:0000313" key="7">
    <source>
        <dbReference type="EMBL" id="AEF42322.1"/>
    </source>
</evidence>
<gene>
    <name evidence="7" type="ordered locus">AS9A_3884</name>
</gene>
<evidence type="ECO:0000259" key="6">
    <source>
        <dbReference type="Pfam" id="PF12698"/>
    </source>
</evidence>
<feature type="transmembrane region" description="Helical" evidence="5">
    <location>
        <begin position="80"/>
        <end position="100"/>
    </location>
</feature>
<feature type="domain" description="ABC-2 type transporter transmembrane" evidence="6">
    <location>
        <begin position="1"/>
        <end position="149"/>
    </location>
</feature>
<dbReference type="PANTHER" id="PTHR43027:SF2">
    <property type="entry name" value="TRANSPORT PERMEASE PROTEIN"/>
    <property type="match status" value="1"/>
</dbReference>
<evidence type="ECO:0000256" key="4">
    <source>
        <dbReference type="ARBA" id="ARBA00023136"/>
    </source>
</evidence>
<evidence type="ECO:0000256" key="5">
    <source>
        <dbReference type="SAM" id="Phobius"/>
    </source>
</evidence>
<accession>F6EGT4</accession>
<dbReference type="InterPro" id="IPR052902">
    <property type="entry name" value="ABC-2_transporter"/>
</dbReference>
<dbReference type="STRING" id="443218.AS9A_3884"/>
<organism evidence="7 8">
    <name type="scientific">Hoyosella subflava (strain DSM 45089 / JCM 17490 / NBRC 109087 / DQS3-9A1)</name>
    <name type="common">Amycolicicoccus subflavus</name>
    <dbReference type="NCBI Taxonomy" id="443218"/>
    <lineage>
        <taxon>Bacteria</taxon>
        <taxon>Bacillati</taxon>
        <taxon>Actinomycetota</taxon>
        <taxon>Actinomycetes</taxon>
        <taxon>Mycobacteriales</taxon>
        <taxon>Hoyosellaceae</taxon>
        <taxon>Hoyosella</taxon>
    </lineage>
</organism>
<name>F6EGT4_HOYSD</name>
<feature type="transmembrane region" description="Helical" evidence="5">
    <location>
        <begin position="12"/>
        <end position="43"/>
    </location>
</feature>
<evidence type="ECO:0000256" key="2">
    <source>
        <dbReference type="ARBA" id="ARBA00022692"/>
    </source>
</evidence>
<keyword evidence="8" id="KW-1185">Reference proteome</keyword>
<dbReference type="EMBL" id="CP002786">
    <property type="protein sequence ID" value="AEF42322.1"/>
    <property type="molecule type" value="Genomic_DNA"/>
</dbReference>
<dbReference type="HOGENOM" id="CLU_1665767_0_0_11"/>
<dbReference type="Proteomes" id="UP000009235">
    <property type="component" value="Chromosome"/>
</dbReference>
<protein>
    <submittedName>
        <fullName evidence="7">ABC-2 type transporter</fullName>
    </submittedName>
</protein>
<dbReference type="InterPro" id="IPR013525">
    <property type="entry name" value="ABC2_TM"/>
</dbReference>
<dbReference type="PANTHER" id="PTHR43027">
    <property type="entry name" value="DOXORUBICIN RESISTANCE ABC TRANSPORTER PERMEASE PROTEIN DRRC-RELATED"/>
    <property type="match status" value="1"/>
</dbReference>
<keyword evidence="2 5" id="KW-0812">Transmembrane</keyword>
<feature type="transmembrane region" description="Helical" evidence="5">
    <location>
        <begin position="49"/>
        <end position="73"/>
    </location>
</feature>
<dbReference type="Pfam" id="PF12698">
    <property type="entry name" value="ABC2_membrane_3"/>
    <property type="match status" value="1"/>
</dbReference>
<evidence type="ECO:0000256" key="1">
    <source>
        <dbReference type="ARBA" id="ARBA00004141"/>
    </source>
</evidence>